<dbReference type="KEGG" id="caqa:MICH65_0578"/>
<evidence type="ECO:0000256" key="1">
    <source>
        <dbReference type="SAM" id="SignalP"/>
    </source>
</evidence>
<dbReference type="Pfam" id="PF02450">
    <property type="entry name" value="LCAT"/>
    <property type="match status" value="1"/>
</dbReference>
<evidence type="ECO:0000313" key="3">
    <source>
        <dbReference type="Proteomes" id="UP000463983"/>
    </source>
</evidence>
<organism evidence="2 3">
    <name type="scientific">Candidatus Chazhemtobacterium aquaticus</name>
    <dbReference type="NCBI Taxonomy" id="2715735"/>
    <lineage>
        <taxon>Bacteria</taxon>
        <taxon>Candidatus Chazhemtobacteraceae</taxon>
        <taxon>Candidatus Chazhemtobacterium</taxon>
    </lineage>
</organism>
<feature type="chain" id="PRO_5032549762" description="Lecithin:cholesterol acyltransferase" evidence="1">
    <location>
        <begin position="26"/>
        <end position="806"/>
    </location>
</feature>
<feature type="signal peptide" evidence="1">
    <location>
        <begin position="1"/>
        <end position="25"/>
    </location>
</feature>
<dbReference type="GO" id="GO:0008374">
    <property type="term" value="F:O-acyltransferase activity"/>
    <property type="evidence" value="ECO:0007669"/>
    <property type="project" value="InterPro"/>
</dbReference>
<dbReference type="Proteomes" id="UP000463983">
    <property type="component" value="Chromosome"/>
</dbReference>
<dbReference type="SUPFAM" id="SSF53474">
    <property type="entry name" value="alpha/beta-Hydrolases"/>
    <property type="match status" value="1"/>
</dbReference>
<name>A0A857N874_9BACT</name>
<dbReference type="PANTHER" id="PTHR11440">
    <property type="entry name" value="LECITHIN-CHOLESTEROL ACYLTRANSFERASE-RELATED"/>
    <property type="match status" value="1"/>
</dbReference>
<keyword evidence="3" id="KW-1185">Reference proteome</keyword>
<gene>
    <name evidence="2" type="ORF">MICH65_0578</name>
</gene>
<evidence type="ECO:0000313" key="2">
    <source>
        <dbReference type="EMBL" id="QHO63559.1"/>
    </source>
</evidence>
<dbReference type="GO" id="GO:0006629">
    <property type="term" value="P:lipid metabolic process"/>
    <property type="evidence" value="ECO:0007669"/>
    <property type="project" value="InterPro"/>
</dbReference>
<dbReference type="AlphaFoldDB" id="A0A857N874"/>
<sequence>MFKRFFVGLVFAFCSGLFFCSSAHAFNENFTGSFEEPWVVSTNSGQIQHLPNSVVLSGANFGYPQTFPYIRTGESFDLDIDTDFQIEFAFRYTMPGRWGTGLSVSQNIPENGNGLPLSELPDIMIFQVWQDIDGFKIYTTLCPSDNPDCVRQLQSISFDGSGDLDTSWHEVRIEYLHKDNHYEVYLDDNYVPIFISAPSDILPVGLWAGNPSIQGSGWEWSSIEIDYIRVEPIEIEEGRDKIILIPGMFASWNYPAILNGQPGESWKVPEWIKTYNNVIASLENEGYILNEDLFVFPYDWRKKLFDLSDDLNDYMNDLKTQGKLEDGEQVDLVGHSFGGLVARAYESEYGDSLIDQIVAIGSPNLGVTQAYGAWEGLETWNASWWQSQMIQLLVRFNQDLGELPIETLRRMSPSIQDVLPTYNFLNKNGTNVPINEMNQQNTNLPDINEGDYEVEVIAGKGEETIDQLNIKQRSKIEELLGLWEDGKPIEKLMSDGDGTVLLSSAKADFDNNFEIEANHGEIVFGEEGITTLFGRLGLDETSVVVNETADEHDSALVAVLRSPGVIKLLDSSGNEIDSIIDDNGKILWLPGVADGRYKMKVIADGETGDYELHFGYIQQEKADWEVFFGRLSKTGEVDEIAFDIHRDQIKLVSRNERPGGSNAVKYSIDGLIGRLSKTEKAKDQLRILRQIKFWSHRLYGQHTREGNQEDVDMVMGLLDEYDLWSEEIIKESGYEIKKQQVIGRRRLVINLEKTISRWKWYTRDLSKAREKLQIAEDYYMDKKYALADEYYYSAWLHLSRVFKLPW</sequence>
<dbReference type="InterPro" id="IPR003386">
    <property type="entry name" value="LACT/PDAT_acylTrfase"/>
</dbReference>
<proteinExistence type="predicted"/>
<protein>
    <recommendedName>
        <fullName evidence="4">Lecithin:cholesterol acyltransferase</fullName>
    </recommendedName>
</protein>
<evidence type="ECO:0008006" key="4">
    <source>
        <dbReference type="Google" id="ProtNLM"/>
    </source>
</evidence>
<keyword evidence="1" id="KW-0732">Signal</keyword>
<reference evidence="3" key="1">
    <citation type="journal article" date="2020" name="Microorganisms">
        <title>Complete Genome of a Member of a New Bacterial Lineage in the Microgenomates Group Reveals an Unusual Nucleotide Composition Disparity Between Two Strands of DNA and Limited Metabolic Potential.</title>
        <authorList>
            <person name="Kadnikov V.V."/>
            <person name="Mardanov A.V."/>
            <person name="Beletsky A.V."/>
            <person name="Karnachuk O.V."/>
            <person name="Ravin N.V."/>
        </authorList>
    </citation>
    <scope>NUCLEOTIDE SEQUENCE [LARGE SCALE GENOMIC DNA]</scope>
</reference>
<dbReference type="Gene3D" id="3.40.50.1820">
    <property type="entry name" value="alpha/beta hydrolase"/>
    <property type="match status" value="1"/>
</dbReference>
<dbReference type="InterPro" id="IPR029058">
    <property type="entry name" value="AB_hydrolase_fold"/>
</dbReference>
<dbReference type="EMBL" id="CP047901">
    <property type="protein sequence ID" value="QHO63559.1"/>
    <property type="molecule type" value="Genomic_DNA"/>
</dbReference>
<dbReference type="RefSeq" id="WP_161931936.1">
    <property type="nucleotide sequence ID" value="NZ_CP047901.1"/>
</dbReference>
<accession>A0A857N874</accession>